<reference evidence="3 4" key="1">
    <citation type="submission" date="2020-08" db="EMBL/GenBank/DDBJ databases">
        <title>Novel species isolated from subtropical streams in China.</title>
        <authorList>
            <person name="Lu H."/>
        </authorList>
    </citation>
    <scope>NUCLEOTIDE SEQUENCE [LARGE SCALE GENOMIC DNA]</scope>
    <source>
        <strain evidence="3 4">CY18W</strain>
    </source>
</reference>
<protein>
    <recommendedName>
        <fullName evidence="2">UPF0125 protein H8L32_01790</fullName>
    </recommendedName>
</protein>
<name>A0ABR6ZJX5_9BURK</name>
<gene>
    <name evidence="3" type="ORF">H8L32_01790</name>
</gene>
<dbReference type="Pfam" id="PF03658">
    <property type="entry name" value="Ub-RnfH"/>
    <property type="match status" value="1"/>
</dbReference>
<dbReference type="InterPro" id="IPR016155">
    <property type="entry name" value="Mopterin_synth/thiamin_S_b"/>
</dbReference>
<dbReference type="HAMAP" id="MF_00460">
    <property type="entry name" value="UPF0125_RnfH"/>
    <property type="match status" value="1"/>
</dbReference>
<comment type="similarity">
    <text evidence="1 2">Belongs to the UPF0125 (RnfH) family.</text>
</comment>
<dbReference type="InterPro" id="IPR005346">
    <property type="entry name" value="RnfH"/>
</dbReference>
<organism evidence="3 4">
    <name type="scientific">Undibacterium hunanense</name>
    <dbReference type="NCBI Taxonomy" id="2762292"/>
    <lineage>
        <taxon>Bacteria</taxon>
        <taxon>Pseudomonadati</taxon>
        <taxon>Pseudomonadota</taxon>
        <taxon>Betaproteobacteria</taxon>
        <taxon>Burkholderiales</taxon>
        <taxon>Oxalobacteraceae</taxon>
        <taxon>Undibacterium</taxon>
    </lineage>
</organism>
<dbReference type="RefSeq" id="WP_186945441.1">
    <property type="nucleotide sequence ID" value="NZ_JACOGF010000001.1"/>
</dbReference>
<dbReference type="PANTHER" id="PTHR37483">
    <property type="entry name" value="UPF0125 PROTEIN RATB"/>
    <property type="match status" value="1"/>
</dbReference>
<comment type="caution">
    <text evidence="3">The sequence shown here is derived from an EMBL/GenBank/DDBJ whole genome shotgun (WGS) entry which is preliminary data.</text>
</comment>
<dbReference type="Proteomes" id="UP000650424">
    <property type="component" value="Unassembled WGS sequence"/>
</dbReference>
<dbReference type="SUPFAM" id="SSF54285">
    <property type="entry name" value="MoaD/ThiS"/>
    <property type="match status" value="1"/>
</dbReference>
<accession>A0ABR6ZJX5</accession>
<evidence type="ECO:0000256" key="2">
    <source>
        <dbReference type="HAMAP-Rule" id="MF_00460"/>
    </source>
</evidence>
<dbReference type="EMBL" id="JACOGF010000001">
    <property type="protein sequence ID" value="MBC3916206.1"/>
    <property type="molecule type" value="Genomic_DNA"/>
</dbReference>
<evidence type="ECO:0000313" key="3">
    <source>
        <dbReference type="EMBL" id="MBC3916206.1"/>
    </source>
</evidence>
<dbReference type="PANTHER" id="PTHR37483:SF1">
    <property type="entry name" value="UPF0125 PROTEIN RATB"/>
    <property type="match status" value="1"/>
</dbReference>
<sequence>MADQASMAVQVCYASTSTISLLDVLVDPQATLIQVIQQSGIMQLHPEIDVNIFKVGVFGKLKTLDAHLHPGDRVEIYRPLVADPMEARRRRAKKQTKA</sequence>
<evidence type="ECO:0000313" key="4">
    <source>
        <dbReference type="Proteomes" id="UP000650424"/>
    </source>
</evidence>
<dbReference type="InterPro" id="IPR037021">
    <property type="entry name" value="RnfH_sf"/>
</dbReference>
<dbReference type="Gene3D" id="3.10.20.280">
    <property type="entry name" value="RnfH-like"/>
    <property type="match status" value="1"/>
</dbReference>
<dbReference type="NCBIfam" id="NF002490">
    <property type="entry name" value="PRK01777.1"/>
    <property type="match status" value="1"/>
</dbReference>
<proteinExistence type="inferred from homology"/>
<evidence type="ECO:0000256" key="1">
    <source>
        <dbReference type="ARBA" id="ARBA00010645"/>
    </source>
</evidence>
<keyword evidence="4" id="KW-1185">Reference proteome</keyword>